<gene>
    <name evidence="1" type="ORF">CQY22_018235</name>
</gene>
<organism evidence="1 2">
    <name type="scientific">Mycolicibacterium brumae</name>
    <dbReference type="NCBI Taxonomy" id="85968"/>
    <lineage>
        <taxon>Bacteria</taxon>
        <taxon>Bacillati</taxon>
        <taxon>Actinomycetota</taxon>
        <taxon>Actinomycetes</taxon>
        <taxon>Mycobacteriales</taxon>
        <taxon>Mycobacteriaceae</taxon>
        <taxon>Mycolicibacterium</taxon>
    </lineage>
</organism>
<comment type="caution">
    <text evidence="1">The sequence shown here is derived from an EMBL/GenBank/DDBJ whole genome shotgun (WGS) entry which is preliminary data.</text>
</comment>
<evidence type="ECO:0000313" key="1">
    <source>
        <dbReference type="EMBL" id="PIB73109.1"/>
    </source>
</evidence>
<dbReference type="STRING" id="85968.GCA_900073015_03871"/>
<name>A0A2G5P3U7_9MYCO</name>
<reference evidence="1 2" key="1">
    <citation type="journal article" date="2017" name="Infect. Genet. Evol.">
        <title>The new phylogeny of the genus Mycobacterium: The old and the news.</title>
        <authorList>
            <person name="Tortoli E."/>
            <person name="Fedrizzi T."/>
            <person name="Meehan C.J."/>
            <person name="Trovato A."/>
            <person name="Grottola A."/>
            <person name="Giacobazzi E."/>
            <person name="Serpini G.F."/>
            <person name="Tagliazucchi S."/>
            <person name="Fabio A."/>
            <person name="Bettua C."/>
            <person name="Bertorelli R."/>
            <person name="Frascaro F."/>
            <person name="De Sanctis V."/>
            <person name="Pecorari M."/>
            <person name="Jousson O."/>
            <person name="Segata N."/>
            <person name="Cirillo D.M."/>
        </authorList>
    </citation>
    <scope>NUCLEOTIDE SEQUENCE [LARGE SCALE GENOMIC DNA]</scope>
    <source>
        <strain evidence="1 2">CIP1034565</strain>
    </source>
</reference>
<evidence type="ECO:0000313" key="2">
    <source>
        <dbReference type="Proteomes" id="UP000230551"/>
    </source>
</evidence>
<proteinExistence type="predicted"/>
<dbReference type="EMBL" id="PDCN02000042">
    <property type="protein sequence ID" value="PIB73109.1"/>
    <property type="molecule type" value="Genomic_DNA"/>
</dbReference>
<dbReference type="RefSeq" id="WP_090593872.1">
    <property type="nucleotide sequence ID" value="NZ_CP104302.1"/>
</dbReference>
<dbReference type="Proteomes" id="UP000230551">
    <property type="component" value="Unassembled WGS sequence"/>
</dbReference>
<sequence length="89" mass="8786">MARDLDVDTSAAGAGLLAAGQERMSAIAAGVPILPEGAYISAFSTVVRAALIADTAKLSGKVTAGLTATGPSMASYDTQQALNTATLST</sequence>
<dbReference type="AlphaFoldDB" id="A0A2G5P3U7"/>
<protein>
    <submittedName>
        <fullName evidence="1">Uncharacterized protein</fullName>
    </submittedName>
</protein>
<accession>A0A2G5P3U7</accession>
<keyword evidence="2" id="KW-1185">Reference proteome</keyword>